<keyword evidence="4" id="KW-0677">Repeat</keyword>
<feature type="disulfide bond" evidence="10">
    <location>
        <begin position="57"/>
        <end position="72"/>
    </location>
</feature>
<dbReference type="GO" id="GO:0043235">
    <property type="term" value="C:receptor complex"/>
    <property type="evidence" value="ECO:0007669"/>
    <property type="project" value="TreeGrafter"/>
</dbReference>
<dbReference type="OrthoDB" id="19606at2759"/>
<protein>
    <submittedName>
        <fullName evidence="11">Very low-density lipoprotein receptor</fullName>
    </submittedName>
</protein>
<gene>
    <name evidence="11" type="ORF">HOLleu_32120</name>
</gene>
<comment type="caution">
    <text evidence="11">The sequence shown here is derived from an EMBL/GenBank/DDBJ whole genome shotgun (WGS) entry which is preliminary data.</text>
</comment>
<dbReference type="PROSITE" id="PS01209">
    <property type="entry name" value="LDLRA_1"/>
    <property type="match status" value="2"/>
</dbReference>
<evidence type="ECO:0000256" key="5">
    <source>
        <dbReference type="ARBA" id="ARBA00022989"/>
    </source>
</evidence>
<dbReference type="SUPFAM" id="SSF57424">
    <property type="entry name" value="LDL receptor-like module"/>
    <property type="match status" value="3"/>
</dbReference>
<accession>A0A9Q0YRF0</accession>
<evidence type="ECO:0000313" key="11">
    <source>
        <dbReference type="EMBL" id="KAJ8027084.1"/>
    </source>
</evidence>
<dbReference type="PANTHER" id="PTHR22722">
    <property type="entry name" value="LOW-DENSITY LIPOPROTEIN RECEPTOR-RELATED PROTEIN 2-RELATED"/>
    <property type="match status" value="1"/>
</dbReference>
<evidence type="ECO:0000256" key="4">
    <source>
        <dbReference type="ARBA" id="ARBA00022737"/>
    </source>
</evidence>
<feature type="disulfide bond" evidence="10">
    <location>
        <begin position="38"/>
        <end position="50"/>
    </location>
</feature>
<dbReference type="Gene3D" id="4.10.400.10">
    <property type="entry name" value="Low-density Lipoprotein Receptor"/>
    <property type="match status" value="3"/>
</dbReference>
<evidence type="ECO:0000256" key="9">
    <source>
        <dbReference type="ARBA" id="ARBA00023180"/>
    </source>
</evidence>
<dbReference type="GO" id="GO:0005886">
    <property type="term" value="C:plasma membrane"/>
    <property type="evidence" value="ECO:0007669"/>
    <property type="project" value="TreeGrafter"/>
</dbReference>
<keyword evidence="9" id="KW-0325">Glycoprotein</keyword>
<feature type="disulfide bond" evidence="10">
    <location>
        <begin position="88"/>
        <end position="106"/>
    </location>
</feature>
<keyword evidence="5" id="KW-1133">Transmembrane helix</keyword>
<dbReference type="InterPro" id="IPR002172">
    <property type="entry name" value="LDrepeatLR_classA_rpt"/>
</dbReference>
<keyword evidence="8 11" id="KW-0675">Receptor</keyword>
<dbReference type="CDD" id="cd00112">
    <property type="entry name" value="LDLa"/>
    <property type="match status" value="2"/>
</dbReference>
<feature type="disulfide bond" evidence="10">
    <location>
        <begin position="100"/>
        <end position="115"/>
    </location>
</feature>
<dbReference type="InterPro" id="IPR023415">
    <property type="entry name" value="LDLR_class-A_CS"/>
</dbReference>
<keyword evidence="11" id="KW-0449">Lipoprotein</keyword>
<keyword evidence="3" id="KW-0732">Signal</keyword>
<dbReference type="FunFam" id="4.10.400.10:FF:000065">
    <property type="entry name" value="Transmembrane protease serine 7"/>
    <property type="match status" value="1"/>
</dbReference>
<feature type="disulfide bond" evidence="10">
    <location>
        <begin position="81"/>
        <end position="93"/>
    </location>
</feature>
<dbReference type="InterPro" id="IPR051221">
    <property type="entry name" value="LDLR-related"/>
</dbReference>
<dbReference type="PROSITE" id="PS50068">
    <property type="entry name" value="LDLRA_2"/>
    <property type="match status" value="3"/>
</dbReference>
<proteinExistence type="predicted"/>
<dbReference type="PRINTS" id="PR00261">
    <property type="entry name" value="LDLRECEPTOR"/>
</dbReference>
<dbReference type="FunFam" id="4.10.400.10:FF:000034">
    <property type="entry name" value="Low-density lipoprotein receptor-related protein 2"/>
    <property type="match status" value="1"/>
</dbReference>
<evidence type="ECO:0000256" key="2">
    <source>
        <dbReference type="ARBA" id="ARBA00022692"/>
    </source>
</evidence>
<name>A0A9Q0YRF0_HOLLE</name>
<keyword evidence="7 10" id="KW-1015">Disulfide bond</keyword>
<keyword evidence="6" id="KW-0472">Membrane</keyword>
<feature type="disulfide bond" evidence="10">
    <location>
        <begin position="124"/>
        <end position="142"/>
    </location>
</feature>
<dbReference type="Proteomes" id="UP001152320">
    <property type="component" value="Chromosome 16"/>
</dbReference>
<keyword evidence="2" id="KW-0812">Transmembrane</keyword>
<organism evidence="11 12">
    <name type="scientific">Holothuria leucospilota</name>
    <name type="common">Black long sea cucumber</name>
    <name type="synonym">Mertensiothuria leucospilota</name>
    <dbReference type="NCBI Taxonomy" id="206669"/>
    <lineage>
        <taxon>Eukaryota</taxon>
        <taxon>Metazoa</taxon>
        <taxon>Echinodermata</taxon>
        <taxon>Eleutherozoa</taxon>
        <taxon>Echinozoa</taxon>
        <taxon>Holothuroidea</taxon>
        <taxon>Aspidochirotacea</taxon>
        <taxon>Aspidochirotida</taxon>
        <taxon>Holothuriidae</taxon>
        <taxon>Holothuria</taxon>
    </lineage>
</organism>
<evidence type="ECO:0000256" key="3">
    <source>
        <dbReference type="ARBA" id="ARBA00022729"/>
    </source>
</evidence>
<dbReference type="SMART" id="SM00192">
    <property type="entry name" value="LDLa"/>
    <property type="match status" value="3"/>
</dbReference>
<dbReference type="AlphaFoldDB" id="A0A9Q0YRF0"/>
<dbReference type="InterPro" id="IPR036055">
    <property type="entry name" value="LDL_receptor-like_sf"/>
</dbReference>
<evidence type="ECO:0000313" key="12">
    <source>
        <dbReference type="Proteomes" id="UP001152320"/>
    </source>
</evidence>
<evidence type="ECO:0000256" key="1">
    <source>
        <dbReference type="ARBA" id="ARBA00004167"/>
    </source>
</evidence>
<dbReference type="Pfam" id="PF00057">
    <property type="entry name" value="Ldl_recept_a"/>
    <property type="match status" value="2"/>
</dbReference>
<comment type="caution">
    <text evidence="10">Lacks conserved residue(s) required for the propagation of feature annotation.</text>
</comment>
<evidence type="ECO:0000256" key="10">
    <source>
        <dbReference type="PROSITE-ProRule" id="PRU00124"/>
    </source>
</evidence>
<feature type="disulfide bond" evidence="10">
    <location>
        <begin position="45"/>
        <end position="63"/>
    </location>
</feature>
<keyword evidence="12" id="KW-1185">Reference proteome</keyword>
<evidence type="ECO:0000256" key="6">
    <source>
        <dbReference type="ARBA" id="ARBA00023136"/>
    </source>
</evidence>
<dbReference type="EMBL" id="JAIZAY010000016">
    <property type="protein sequence ID" value="KAJ8027084.1"/>
    <property type="molecule type" value="Genomic_DNA"/>
</dbReference>
<evidence type="ECO:0000256" key="8">
    <source>
        <dbReference type="ARBA" id="ARBA00023170"/>
    </source>
</evidence>
<sequence length="158" mass="17893">MITFWSYRETKNWADIPCDEFLTSQFICQQLNLSTEKCGKDQHRCNSGECILTVYLCDGNRDCSDNSDEFNCSSVQLDQRCPAHHFVCEDGTCIHSTFYCDHVMHCEDNSDENYCDYGDVSFACASGSFIPANRKCDGQLDCPGTKDDEPKECGNEKP</sequence>
<comment type="subcellular location">
    <subcellularLocation>
        <location evidence="1">Membrane</location>
        <topology evidence="1">Single-pass membrane protein</topology>
    </subcellularLocation>
</comment>
<reference evidence="11" key="1">
    <citation type="submission" date="2021-10" db="EMBL/GenBank/DDBJ databases">
        <title>Tropical sea cucumber genome reveals ecological adaptation and Cuvierian tubules defense mechanism.</title>
        <authorList>
            <person name="Chen T."/>
        </authorList>
    </citation>
    <scope>NUCLEOTIDE SEQUENCE</scope>
    <source>
        <strain evidence="11">Nanhai2018</strain>
        <tissue evidence="11">Muscle</tissue>
    </source>
</reference>
<evidence type="ECO:0000256" key="7">
    <source>
        <dbReference type="ARBA" id="ARBA00023157"/>
    </source>
</evidence>